<evidence type="ECO:0000313" key="3">
    <source>
        <dbReference type="Proteomes" id="UP000054350"/>
    </source>
</evidence>
<feature type="compositionally biased region" description="Acidic residues" evidence="1">
    <location>
        <begin position="33"/>
        <end position="45"/>
    </location>
</feature>
<dbReference type="EMBL" id="GG745346">
    <property type="protein sequence ID" value="KNE65088.1"/>
    <property type="molecule type" value="Genomic_DNA"/>
</dbReference>
<accession>A0A0L0SRD3</accession>
<feature type="region of interest" description="Disordered" evidence="1">
    <location>
        <begin position="1"/>
        <end position="68"/>
    </location>
</feature>
<protein>
    <submittedName>
        <fullName evidence="2">Uncharacterized protein</fullName>
    </submittedName>
</protein>
<organism evidence="2 3">
    <name type="scientific">Allomyces macrogynus (strain ATCC 38327)</name>
    <name type="common">Allomyces javanicus var. macrogynus</name>
    <dbReference type="NCBI Taxonomy" id="578462"/>
    <lineage>
        <taxon>Eukaryota</taxon>
        <taxon>Fungi</taxon>
        <taxon>Fungi incertae sedis</taxon>
        <taxon>Blastocladiomycota</taxon>
        <taxon>Blastocladiomycetes</taxon>
        <taxon>Blastocladiales</taxon>
        <taxon>Blastocladiaceae</taxon>
        <taxon>Allomyces</taxon>
    </lineage>
</organism>
<feature type="compositionally biased region" description="Basic and acidic residues" evidence="1">
    <location>
        <begin position="46"/>
        <end position="61"/>
    </location>
</feature>
<keyword evidence="3" id="KW-1185">Reference proteome</keyword>
<evidence type="ECO:0000256" key="1">
    <source>
        <dbReference type="SAM" id="MobiDB-lite"/>
    </source>
</evidence>
<dbReference type="Proteomes" id="UP000054350">
    <property type="component" value="Unassembled WGS sequence"/>
</dbReference>
<reference evidence="3" key="2">
    <citation type="submission" date="2009-11" db="EMBL/GenBank/DDBJ databases">
        <title>The Genome Sequence of Allomyces macrogynus strain ATCC 38327.</title>
        <authorList>
            <consortium name="The Broad Institute Genome Sequencing Platform"/>
            <person name="Russ C."/>
            <person name="Cuomo C."/>
            <person name="Shea T."/>
            <person name="Young S.K."/>
            <person name="Zeng Q."/>
            <person name="Koehrsen M."/>
            <person name="Haas B."/>
            <person name="Borodovsky M."/>
            <person name="Guigo R."/>
            <person name="Alvarado L."/>
            <person name="Berlin A."/>
            <person name="Borenstein D."/>
            <person name="Chen Z."/>
            <person name="Engels R."/>
            <person name="Freedman E."/>
            <person name="Gellesch M."/>
            <person name="Goldberg J."/>
            <person name="Griggs A."/>
            <person name="Gujja S."/>
            <person name="Heiman D."/>
            <person name="Hepburn T."/>
            <person name="Howarth C."/>
            <person name="Jen D."/>
            <person name="Larson L."/>
            <person name="Lewis B."/>
            <person name="Mehta T."/>
            <person name="Park D."/>
            <person name="Pearson M."/>
            <person name="Roberts A."/>
            <person name="Saif S."/>
            <person name="Shenoy N."/>
            <person name="Sisk P."/>
            <person name="Stolte C."/>
            <person name="Sykes S."/>
            <person name="Walk T."/>
            <person name="White J."/>
            <person name="Yandava C."/>
            <person name="Burger G."/>
            <person name="Gray M.W."/>
            <person name="Holland P.W.H."/>
            <person name="King N."/>
            <person name="Lang F.B.F."/>
            <person name="Roger A.J."/>
            <person name="Ruiz-Trillo I."/>
            <person name="Lander E."/>
            <person name="Nusbaum C."/>
        </authorList>
    </citation>
    <scope>NUCLEOTIDE SEQUENCE [LARGE SCALE GENOMIC DNA]</scope>
    <source>
        <strain evidence="3">ATCC 38327</strain>
    </source>
</reference>
<reference evidence="2 3" key="1">
    <citation type="submission" date="2009-11" db="EMBL/GenBank/DDBJ databases">
        <title>Annotation of Allomyces macrogynus ATCC 38327.</title>
        <authorList>
            <consortium name="The Broad Institute Genome Sequencing Platform"/>
            <person name="Russ C."/>
            <person name="Cuomo C."/>
            <person name="Burger G."/>
            <person name="Gray M.W."/>
            <person name="Holland P.W.H."/>
            <person name="King N."/>
            <person name="Lang F.B.F."/>
            <person name="Roger A.J."/>
            <person name="Ruiz-Trillo I."/>
            <person name="Young S.K."/>
            <person name="Zeng Q."/>
            <person name="Gargeya S."/>
            <person name="Fitzgerald M."/>
            <person name="Haas B."/>
            <person name="Abouelleil A."/>
            <person name="Alvarado L."/>
            <person name="Arachchi H.M."/>
            <person name="Berlin A."/>
            <person name="Chapman S.B."/>
            <person name="Gearin G."/>
            <person name="Goldberg J."/>
            <person name="Griggs A."/>
            <person name="Gujja S."/>
            <person name="Hansen M."/>
            <person name="Heiman D."/>
            <person name="Howarth C."/>
            <person name="Larimer J."/>
            <person name="Lui A."/>
            <person name="MacDonald P.J.P."/>
            <person name="McCowen C."/>
            <person name="Montmayeur A."/>
            <person name="Murphy C."/>
            <person name="Neiman D."/>
            <person name="Pearson M."/>
            <person name="Priest M."/>
            <person name="Roberts A."/>
            <person name="Saif S."/>
            <person name="Shea T."/>
            <person name="Sisk P."/>
            <person name="Stolte C."/>
            <person name="Sykes S."/>
            <person name="Wortman J."/>
            <person name="Nusbaum C."/>
            <person name="Birren B."/>
        </authorList>
    </citation>
    <scope>NUCLEOTIDE SEQUENCE [LARGE SCALE GENOMIC DNA]</scope>
    <source>
        <strain evidence="2 3">ATCC 38327</strain>
    </source>
</reference>
<sequence>MIEGNAPAVTMGSTEAELITHHAPSASRGDAYSGDEDAHDDDDDMRDNKPPQDDDVPHQDAPHNFGRIGPNDLPALEDFFSFRVRDAQIVLVFDTMMLLEHVVYHTTRPLQKRHLFLTAKLSRDQLGNWVIPLKTNPRAIAQHETKNGGKLGKTPLEMVKAVKEFLMHLPPQPDEDQRMHSDHSTCWNSISICSSGTK</sequence>
<dbReference type="VEuPathDB" id="FungiDB:AMAG_10749"/>
<name>A0A0L0SRD3_ALLM3</name>
<dbReference type="OrthoDB" id="10566822at2759"/>
<proteinExistence type="predicted"/>
<gene>
    <name evidence="2" type="ORF">AMAG_10749</name>
</gene>
<dbReference type="AlphaFoldDB" id="A0A0L0SRD3"/>
<evidence type="ECO:0000313" key="2">
    <source>
        <dbReference type="EMBL" id="KNE65088.1"/>
    </source>
</evidence>